<dbReference type="OrthoDB" id="5873601at2759"/>
<proteinExistence type="predicted"/>
<dbReference type="Proteomes" id="UP000008068">
    <property type="component" value="Unassembled WGS sequence"/>
</dbReference>
<protein>
    <submittedName>
        <fullName evidence="2">Uncharacterized protein</fullName>
    </submittedName>
</protein>
<keyword evidence="1" id="KW-0540">Nuclease</keyword>
<keyword evidence="3" id="KW-1185">Reference proteome</keyword>
<evidence type="ECO:0000313" key="2">
    <source>
        <dbReference type="EMBL" id="EGT57664.1"/>
    </source>
</evidence>
<dbReference type="EMBL" id="GL380563">
    <property type="protein sequence ID" value="EGT57664.1"/>
    <property type="molecule type" value="Genomic_DNA"/>
</dbReference>
<dbReference type="PANTHER" id="PTHR11046">
    <property type="entry name" value="OLIGORIBONUCLEASE, MITOCHONDRIAL"/>
    <property type="match status" value="1"/>
</dbReference>
<dbReference type="AlphaFoldDB" id="G0PIG2"/>
<evidence type="ECO:0000256" key="1">
    <source>
        <dbReference type="ARBA" id="ARBA00022722"/>
    </source>
</evidence>
<sequence length="994" mass="112611">MSDDEPPLKVKRKNSKQPDKTPVLYEGILEEYAIKNLEPTRQFDEVPNGVLVSLIFFKVQVSEIFRITRNMLGLGIGGEEMQQRFRRAVKKVEEEAKRKQKRGKDEYLSFLKEIAFDGTFFKSVSIDEDDSVVLITNQEDLRGACTENPESTSQECQTDLSCYIDLKNPTKTITSIKNLHENCLQQYDTVVEKLKNQSKAFHCLKRWKNYNIHVLSKARAFRKSLSKCSSSNKKFKLLLDKKQSELATLRKSVSDKDEVLQALLAKIDNLSSGKVLLKEGKSYSNETFKAVVNLKLLGVADEKVGKVIEIVGELAGVSFDSVPSASSVRNFALASLRLGQIHVKHKLDDFLEDDKSLCLASDETTKGTAKLQAFGVHAPDGTFLCVGIEPVAEKSAQTAFDVLEETVSGLPEASADFFKKVLVSVSCTMSDAARTETKFNELVSASRSKAIPEIVSDYAKLTEPEKEKFHQFSQFFCQLHILANYTSVVLKSMLEHELVVRGLSKLEEPSVFVLIKSVSQLFGQRGSGLHGILQIWTAWCTRYHVNRYSFPAFVGNRFNILFVIASRIFFHRHHLLEFIKECEESKPALRDIKDLLENEMVTEHLHVLGLCDQLITGPLWRLSEGCDHILNTCSYSLQLRKWLENCSVSPVSFFDGTSPTTSLEVESPTNSLLLLRALVNRSPTKMSGEVVSLVCKASLEYFNRAFVDFLPGGKHCDDDNNIREMTECAPATNRNIESVFGMMSHFYDTKPNMRVDVRIAMTILKKNNTFSWLQTLPEQIQDEILKESRASLNNLRNVANSRQLEIETVILQQMKEKNQAAAKKQAKFERDCHKSSQEIIKLGYWQTHTDIKTGLAKCATEKDKRESILSQLRFRKLIIKQEPPSPKIFAASANSKPLPLPQLIANLQLLMEKSVAIRQLLLVHHQFIGKKFIDYRARRARKDSSKRGTVVDIRLSGSKKVITLQYTDENDQTKLDFVYFTESLDSKSIVFVED</sequence>
<dbReference type="eggNOG" id="ENOG502S2N2">
    <property type="taxonomic scope" value="Eukaryota"/>
</dbReference>
<gene>
    <name evidence="2" type="ORF">CAEBREN_06632</name>
</gene>
<dbReference type="HOGENOM" id="CLU_012211_0_0_1"/>
<dbReference type="PANTHER" id="PTHR11046:SF27">
    <property type="entry name" value="PROTEIN CBG26503"/>
    <property type="match status" value="1"/>
</dbReference>
<evidence type="ECO:0000313" key="3">
    <source>
        <dbReference type="Proteomes" id="UP000008068"/>
    </source>
</evidence>
<name>G0PIG2_CAEBE</name>
<organism evidence="3">
    <name type="scientific">Caenorhabditis brenneri</name>
    <name type="common">Nematode worm</name>
    <dbReference type="NCBI Taxonomy" id="135651"/>
    <lineage>
        <taxon>Eukaryota</taxon>
        <taxon>Metazoa</taxon>
        <taxon>Ecdysozoa</taxon>
        <taxon>Nematoda</taxon>
        <taxon>Chromadorea</taxon>
        <taxon>Rhabditida</taxon>
        <taxon>Rhabditina</taxon>
        <taxon>Rhabditomorpha</taxon>
        <taxon>Rhabditoidea</taxon>
        <taxon>Rhabditidae</taxon>
        <taxon>Peloderinae</taxon>
        <taxon>Caenorhabditis</taxon>
    </lineage>
</organism>
<reference evidence="3" key="1">
    <citation type="submission" date="2011-07" db="EMBL/GenBank/DDBJ databases">
        <authorList>
            <consortium name="Caenorhabditis brenneri Sequencing and Analysis Consortium"/>
            <person name="Wilson R.K."/>
        </authorList>
    </citation>
    <scope>NUCLEOTIDE SEQUENCE [LARGE SCALE GENOMIC DNA]</scope>
    <source>
        <strain evidence="3">PB2801</strain>
    </source>
</reference>
<dbReference type="InterPro" id="IPR022894">
    <property type="entry name" value="Oligoribonuclease"/>
</dbReference>
<accession>G0PIG2</accession>
<dbReference type="OMA" id="MWELKKY"/>
<dbReference type="InParanoid" id="G0PIG2"/>
<dbReference type="GO" id="GO:0000175">
    <property type="term" value="F:3'-5'-RNA exonuclease activity"/>
    <property type="evidence" value="ECO:0007669"/>
    <property type="project" value="InterPro"/>
</dbReference>
<keyword evidence="1" id="KW-0378">Hydrolase</keyword>